<dbReference type="OMA" id="YAKDWNL"/>
<dbReference type="InterPro" id="IPR036770">
    <property type="entry name" value="Ankyrin_rpt-contain_sf"/>
</dbReference>
<dbReference type="PANTHER" id="PTHR16027">
    <property type="entry name" value="DILUTE DOMAIN-CONTAINING PROTEIN YPR089W"/>
    <property type="match status" value="1"/>
</dbReference>
<dbReference type="PROSITE" id="PS50088">
    <property type="entry name" value="ANK_REPEAT"/>
    <property type="match status" value="1"/>
</dbReference>
<dbReference type="SMART" id="SM01132">
    <property type="entry name" value="DIL"/>
    <property type="match status" value="1"/>
</dbReference>
<dbReference type="Pfam" id="PF01843">
    <property type="entry name" value="DIL"/>
    <property type="match status" value="2"/>
</dbReference>
<dbReference type="InterPro" id="IPR037986">
    <property type="entry name" value="Myo5p-like_CBD_DIL"/>
</dbReference>
<dbReference type="Gene3D" id="1.25.40.20">
    <property type="entry name" value="Ankyrin repeat-containing domain"/>
    <property type="match status" value="1"/>
</dbReference>
<accession>A0A1V2L630</accession>
<dbReference type="EMBL" id="MPUK01000007">
    <property type="protein sequence ID" value="ONH66501.1"/>
    <property type="molecule type" value="Genomic_DNA"/>
</dbReference>
<dbReference type="InterPro" id="IPR052072">
    <property type="entry name" value="Vascular_dev_regulator"/>
</dbReference>
<evidence type="ECO:0000313" key="3">
    <source>
        <dbReference type="EMBL" id="ONH66501.1"/>
    </source>
</evidence>
<dbReference type="Pfam" id="PF12796">
    <property type="entry name" value="Ank_2"/>
    <property type="match status" value="1"/>
</dbReference>
<dbReference type="InterPro" id="IPR002110">
    <property type="entry name" value="Ankyrin_rpt"/>
</dbReference>
<dbReference type="VEuPathDB" id="FungiDB:BON22_3847"/>
<comment type="caution">
    <text evidence="3">The sequence shown here is derived from an EMBL/GenBank/DDBJ whole genome shotgun (WGS) entry which is preliminary data.</text>
</comment>
<dbReference type="PROSITE" id="PS51126">
    <property type="entry name" value="DILUTE"/>
    <property type="match status" value="1"/>
</dbReference>
<dbReference type="InterPro" id="IPR002710">
    <property type="entry name" value="Dilute_dom"/>
</dbReference>
<evidence type="ECO:0000259" key="2">
    <source>
        <dbReference type="PROSITE" id="PS51126"/>
    </source>
</evidence>
<dbReference type="SMART" id="SM00248">
    <property type="entry name" value="ANK"/>
    <property type="match status" value="2"/>
</dbReference>
<gene>
    <name evidence="3" type="ORF">BON22_3847</name>
</gene>
<dbReference type="GO" id="GO:0051020">
    <property type="term" value="F:GTPase binding"/>
    <property type="evidence" value="ECO:0007669"/>
    <property type="project" value="TreeGrafter"/>
</dbReference>
<dbReference type="AlphaFoldDB" id="A0A1V2L630"/>
<name>A0A1V2L630_CYBFA</name>
<dbReference type="SUPFAM" id="SSF48403">
    <property type="entry name" value="Ankyrin repeat"/>
    <property type="match status" value="1"/>
</dbReference>
<evidence type="ECO:0000313" key="4">
    <source>
        <dbReference type="Proteomes" id="UP000189513"/>
    </source>
</evidence>
<organism evidence="3 4">
    <name type="scientific">Cyberlindnera fabianii</name>
    <name type="common">Yeast</name>
    <name type="synonym">Hansenula fabianii</name>
    <dbReference type="NCBI Taxonomy" id="36022"/>
    <lineage>
        <taxon>Eukaryota</taxon>
        <taxon>Fungi</taxon>
        <taxon>Dikarya</taxon>
        <taxon>Ascomycota</taxon>
        <taxon>Saccharomycotina</taxon>
        <taxon>Saccharomycetes</taxon>
        <taxon>Phaffomycetales</taxon>
        <taxon>Phaffomycetaceae</taxon>
        <taxon>Cyberlindnera</taxon>
    </lineage>
</organism>
<dbReference type="PANTHER" id="PTHR16027:SF6">
    <property type="entry name" value="DILUTE DOMAIN-CONTAINING PROTEIN"/>
    <property type="match status" value="1"/>
</dbReference>
<dbReference type="PROSITE" id="PS50297">
    <property type="entry name" value="ANK_REP_REGION"/>
    <property type="match status" value="1"/>
</dbReference>
<evidence type="ECO:0000256" key="1">
    <source>
        <dbReference type="PROSITE-ProRule" id="PRU00023"/>
    </source>
</evidence>
<reference evidence="4" key="1">
    <citation type="journal article" date="2017" name="Genome Announc.">
        <title>Genome sequences of Cyberlindnera fabianii 65, Pichia kudriavzevii 129, and Saccharomyces cerevisiae 131 isolated from fermented masau fruits in Zimbabwe.</title>
        <authorList>
            <person name="van Rijswijck I.M.H."/>
            <person name="Derks M.F.L."/>
            <person name="Abee T."/>
            <person name="de Ridder D."/>
            <person name="Smid E.J."/>
        </authorList>
    </citation>
    <scope>NUCLEOTIDE SEQUENCE [LARGE SCALE GENOMIC DNA]</scope>
    <source>
        <strain evidence="4">65</strain>
    </source>
</reference>
<dbReference type="Proteomes" id="UP000189513">
    <property type="component" value="Unassembled WGS sequence"/>
</dbReference>
<keyword evidence="1" id="KW-0040">ANK repeat</keyword>
<dbReference type="CDD" id="cd15473">
    <property type="entry name" value="Myo5p-like_CBD_DIL_ANK"/>
    <property type="match status" value="1"/>
</dbReference>
<dbReference type="STRING" id="36022.A0A1V2L630"/>
<proteinExistence type="predicted"/>
<protein>
    <submittedName>
        <fullName evidence="3">Ankyrin repeat and SAM domain-containing protein 6</fullName>
    </submittedName>
</protein>
<feature type="domain" description="Dilute" evidence="2">
    <location>
        <begin position="342"/>
        <end position="672"/>
    </location>
</feature>
<keyword evidence="4" id="KW-1185">Reference proteome</keyword>
<feature type="repeat" description="ANK" evidence="1">
    <location>
        <begin position="141"/>
        <end position="173"/>
    </location>
</feature>
<sequence length="805" mass="90930">MLIDNSHASIDIASPIFEHTDKLKHSTMELDPWAAVNSASSALASVSDPKKIQLDAAKKALTLLQSDDSGVLIELCLAAANGDTAQLTSILTKPENIKVLTEQDNSGLSPLIYAVVSGQEDSTELILSKSAASLNEPDGLFGYTPLMWAVYFDNKNIVVELLNHGAKLDVAGKNGLTVFDLVKPASDMHDFFEQHGLFEQDKTVDVGMDFYKDDAHVMGESKGDEELLDNIRLRTAGLDIGNEDGGLYQDSNAFVQSSTLLGDEFNFNKLLKNQYIIFSDYDIPSILDLIFSLNIQHNHKTTYPAAVIYQCVRYADHMKNNDVLVENFLNLAFTKIRSGTASKSGVTSVYSEGDIVLQSYWLSVVNFLFFYLSKDDGFFKRYPKVLQDLINTLNSLMIELANSIKFRLDGLVDSCLLDYASIPDISTTLYRNDWNFFKKKNHSKSTYDEIFDMLYPPTVKEQLKPSPIKIVQTLGALLYVLDLHNIHPVVTQQTLSSVFHWISSTIFNRVISQKRYLSRVSAIQIRLNISVLEDWSRSNNRAPKMPDIDEYLLKLFPYTLLDDNLSEDHNHNALSNVALFANKKGDPHDAAFYHSTLFTIVKSHFEPTFELLQWLQCLSGIQDEENLLSLTGSLYKLNSAQLWKAADKYRYEVDEAKLSKAMRKVIEKRAKESNKPVEGLFYTSKDCVLLNQDYNFPVVLPTIPEMVDEYGAGIGGINKERAREFDPFLPYQIVDAIEEIHDQKTTQKEHDDNNDVQRINDEFEQNIMDVGTTNAHDTGLFSEMTMPASLAHRPWGEDENEINPW</sequence>